<protein>
    <submittedName>
        <fullName evidence="2">Uncharacterized protein</fullName>
    </submittedName>
</protein>
<proteinExistence type="predicted"/>
<evidence type="ECO:0000313" key="2">
    <source>
        <dbReference type="EMBL" id="QHS96958.1"/>
    </source>
</evidence>
<feature type="region of interest" description="Disordered" evidence="1">
    <location>
        <begin position="140"/>
        <end position="167"/>
    </location>
</feature>
<evidence type="ECO:0000256" key="1">
    <source>
        <dbReference type="SAM" id="MobiDB-lite"/>
    </source>
</evidence>
<reference evidence="2" key="1">
    <citation type="journal article" date="2020" name="Nature">
        <title>Giant virus diversity and host interactions through global metagenomics.</title>
        <authorList>
            <person name="Schulz F."/>
            <person name="Roux S."/>
            <person name="Paez-Espino D."/>
            <person name="Jungbluth S."/>
            <person name="Walsh D.A."/>
            <person name="Denef V.J."/>
            <person name="McMahon K.D."/>
            <person name="Konstantinidis K.T."/>
            <person name="Eloe-Fadrosh E.A."/>
            <person name="Kyrpides N.C."/>
            <person name="Woyke T."/>
        </authorList>
    </citation>
    <scope>NUCLEOTIDE SEQUENCE</scope>
    <source>
        <strain evidence="2">GVMAG-M-3300020166-5</strain>
    </source>
</reference>
<dbReference type="EMBL" id="MN739282">
    <property type="protein sequence ID" value="QHS96958.1"/>
    <property type="molecule type" value="Genomic_DNA"/>
</dbReference>
<dbReference type="AlphaFoldDB" id="A0A6C0C012"/>
<feature type="compositionally biased region" description="Basic residues" evidence="1">
    <location>
        <begin position="148"/>
        <end position="158"/>
    </location>
</feature>
<organism evidence="2">
    <name type="scientific">viral metagenome</name>
    <dbReference type="NCBI Taxonomy" id="1070528"/>
    <lineage>
        <taxon>unclassified sequences</taxon>
        <taxon>metagenomes</taxon>
        <taxon>organismal metagenomes</taxon>
    </lineage>
</organism>
<accession>A0A6C0C012</accession>
<sequence length="167" mass="19365">MNTKNECQELKNIKYKSMLLSSDSQNTTDMGGIEKMLETESKINKKEPWNKLDKTLKIKKINEFVDNIVKCQYELEDNEIATLKSYLSRSLDLIKLSRVKDVEYVKDKGEIKNIPSLAFNPKTRTFTLKRCDKRVSTLKSLGNPATTKKNREKKKINKKDKIDSKNS</sequence>
<name>A0A6C0C012_9ZZZZ</name>